<dbReference type="SUPFAM" id="SSF51621">
    <property type="entry name" value="Phosphoenolpyruvate/pyruvate domain"/>
    <property type="match status" value="1"/>
</dbReference>
<dbReference type="AlphaFoldDB" id="A0A9J6RHR6"/>
<dbReference type="Gene3D" id="3.20.20.60">
    <property type="entry name" value="Phosphoenolpyruvate-binding domains"/>
    <property type="match status" value="1"/>
</dbReference>
<dbReference type="PIRSF" id="PIRSF015582">
    <property type="entry name" value="Cit_lyase_B"/>
    <property type="match status" value="1"/>
</dbReference>
<dbReference type="GO" id="GO:0006107">
    <property type="term" value="P:oxaloacetate metabolic process"/>
    <property type="evidence" value="ECO:0007669"/>
    <property type="project" value="TreeGrafter"/>
</dbReference>
<dbReference type="InterPro" id="IPR015813">
    <property type="entry name" value="Pyrv/PenolPyrv_kinase-like_dom"/>
</dbReference>
<dbReference type="PANTHER" id="PTHR32308">
    <property type="entry name" value="LYASE BETA SUBUNIT, PUTATIVE (AFU_ORTHOLOGUE AFUA_4G13030)-RELATED"/>
    <property type="match status" value="1"/>
</dbReference>
<dbReference type="Pfam" id="PF03328">
    <property type="entry name" value="HpcH_HpaI"/>
    <property type="match status" value="1"/>
</dbReference>
<dbReference type="GO" id="GO:0016829">
    <property type="term" value="F:lyase activity"/>
    <property type="evidence" value="ECO:0007669"/>
    <property type="project" value="UniProtKB-KW"/>
</dbReference>
<feature type="binding site" evidence="5">
    <location>
        <position position="126"/>
    </location>
    <ligand>
        <name>Mg(2+)</name>
        <dbReference type="ChEBI" id="CHEBI:18420"/>
    </ligand>
</feature>
<feature type="binding site" evidence="5">
    <location>
        <position position="153"/>
    </location>
    <ligand>
        <name>Mg(2+)</name>
        <dbReference type="ChEBI" id="CHEBI:18420"/>
    </ligand>
</feature>
<organism evidence="7 8">
    <name type="scientific">Dasania phycosphaerae</name>
    <dbReference type="NCBI Taxonomy" id="2950436"/>
    <lineage>
        <taxon>Bacteria</taxon>
        <taxon>Pseudomonadati</taxon>
        <taxon>Pseudomonadota</taxon>
        <taxon>Gammaproteobacteria</taxon>
        <taxon>Cellvibrionales</taxon>
        <taxon>Spongiibacteraceae</taxon>
        <taxon>Dasania</taxon>
    </lineage>
</organism>
<dbReference type="Proteomes" id="UP001069090">
    <property type="component" value="Unassembled WGS sequence"/>
</dbReference>
<dbReference type="InterPro" id="IPR040442">
    <property type="entry name" value="Pyrv_kinase-like_dom_sf"/>
</dbReference>
<evidence type="ECO:0000256" key="4">
    <source>
        <dbReference type="PIRSR" id="PIRSR015582-1"/>
    </source>
</evidence>
<reference evidence="7 8" key="1">
    <citation type="submission" date="2022-12" db="EMBL/GenBank/DDBJ databases">
        <title>Dasania phycosphaerae sp. nov., isolated from particulate material of the south coast of Korea.</title>
        <authorList>
            <person name="Jiang Y."/>
        </authorList>
    </citation>
    <scope>NUCLEOTIDE SEQUENCE [LARGE SCALE GENOMIC DNA]</scope>
    <source>
        <strain evidence="7 8">GY-19</strain>
    </source>
</reference>
<feature type="binding site" evidence="4">
    <location>
        <position position="68"/>
    </location>
    <ligand>
        <name>substrate</name>
    </ligand>
</feature>
<sequence>MQIRPRRSVLYMPGSNPRALAKAQQLAADCLIFDMEDAVAPAAKAQAREIIKTAIQQGDYGRREIVVRVNALDTEWGEADLKAMAHSGAHAICLPKVESAAEVAEALAILDRAQAPASLYLWVMAETPRGVLNIEEVCSASERVTVLMMGTSDLSKELRLRNRDDRQGLLASLNLCVLAARANNLDIIDGVQLDLNNEQAYQHSCEQGRDLGFDGKSVIHPKQLAYANQMFAPSATDVEWAHKVIAAWQQAEQAGEALVLLDGRLIENLHVEEARRTLSIAAAIEH</sequence>
<evidence type="ECO:0000256" key="1">
    <source>
        <dbReference type="ARBA" id="ARBA00001946"/>
    </source>
</evidence>
<comment type="cofactor">
    <cofactor evidence="1">
        <name>Mg(2+)</name>
        <dbReference type="ChEBI" id="CHEBI:18420"/>
    </cofactor>
</comment>
<evidence type="ECO:0000313" key="8">
    <source>
        <dbReference type="Proteomes" id="UP001069090"/>
    </source>
</evidence>
<dbReference type="RefSeq" id="WP_258330029.1">
    <property type="nucleotide sequence ID" value="NZ_JAPTGG010000001.1"/>
</dbReference>
<comment type="caution">
    <text evidence="7">The sequence shown here is derived from an EMBL/GenBank/DDBJ whole genome shotgun (WGS) entry which is preliminary data.</text>
</comment>
<evidence type="ECO:0000256" key="3">
    <source>
        <dbReference type="ARBA" id="ARBA00022842"/>
    </source>
</evidence>
<dbReference type="GO" id="GO:0000287">
    <property type="term" value="F:magnesium ion binding"/>
    <property type="evidence" value="ECO:0007669"/>
    <property type="project" value="TreeGrafter"/>
</dbReference>
<name>A0A9J6RHR6_9GAMM</name>
<accession>A0A9J6RHR6</accession>
<dbReference type="InterPro" id="IPR005000">
    <property type="entry name" value="Aldolase/citrate-lyase_domain"/>
</dbReference>
<dbReference type="InterPro" id="IPR011206">
    <property type="entry name" value="Citrate_lyase_beta/mcl1/mcl2"/>
</dbReference>
<evidence type="ECO:0000256" key="5">
    <source>
        <dbReference type="PIRSR" id="PIRSR015582-2"/>
    </source>
</evidence>
<proteinExistence type="predicted"/>
<evidence type="ECO:0000259" key="6">
    <source>
        <dbReference type="Pfam" id="PF03328"/>
    </source>
</evidence>
<feature type="domain" description="HpcH/HpaI aldolase/citrate lyase" evidence="6">
    <location>
        <begin position="7"/>
        <end position="221"/>
    </location>
</feature>
<feature type="binding site" evidence="4">
    <location>
        <position position="126"/>
    </location>
    <ligand>
        <name>substrate</name>
    </ligand>
</feature>
<dbReference type="PANTHER" id="PTHR32308:SF10">
    <property type="entry name" value="CITRATE LYASE SUBUNIT BETA"/>
    <property type="match status" value="1"/>
</dbReference>
<gene>
    <name evidence="7" type="ORF">O0V09_01635</name>
</gene>
<evidence type="ECO:0000256" key="2">
    <source>
        <dbReference type="ARBA" id="ARBA00022723"/>
    </source>
</evidence>
<dbReference type="EMBL" id="JAPTGG010000001">
    <property type="protein sequence ID" value="MCZ0863881.1"/>
    <property type="molecule type" value="Genomic_DNA"/>
</dbReference>
<evidence type="ECO:0000313" key="7">
    <source>
        <dbReference type="EMBL" id="MCZ0863881.1"/>
    </source>
</evidence>
<keyword evidence="7" id="KW-0456">Lyase</keyword>
<keyword evidence="2 5" id="KW-0479">Metal-binding</keyword>
<keyword evidence="3 5" id="KW-0460">Magnesium</keyword>
<keyword evidence="8" id="KW-1185">Reference proteome</keyword>
<protein>
    <submittedName>
        <fullName evidence="7">CoA ester lyase</fullName>
    </submittedName>
</protein>